<dbReference type="AlphaFoldDB" id="A0A0J7KR60"/>
<keyword evidence="2" id="KW-1185">Reference proteome</keyword>
<reference evidence="1 2" key="1">
    <citation type="submission" date="2015-04" db="EMBL/GenBank/DDBJ databases">
        <title>Lasius niger genome sequencing.</title>
        <authorList>
            <person name="Konorov E.A."/>
            <person name="Nikitin M.A."/>
            <person name="Kirill M.V."/>
            <person name="Chang P."/>
        </authorList>
    </citation>
    <scope>NUCLEOTIDE SEQUENCE [LARGE SCALE GENOMIC DNA]</scope>
    <source>
        <tissue evidence="1">Whole</tissue>
    </source>
</reference>
<proteinExistence type="predicted"/>
<name>A0A0J7KR60_LASNI</name>
<evidence type="ECO:0000313" key="2">
    <source>
        <dbReference type="Proteomes" id="UP000036403"/>
    </source>
</evidence>
<gene>
    <name evidence="1" type="ORF">RF55_7191</name>
</gene>
<organism evidence="1 2">
    <name type="scientific">Lasius niger</name>
    <name type="common">Black garden ant</name>
    <dbReference type="NCBI Taxonomy" id="67767"/>
    <lineage>
        <taxon>Eukaryota</taxon>
        <taxon>Metazoa</taxon>
        <taxon>Ecdysozoa</taxon>
        <taxon>Arthropoda</taxon>
        <taxon>Hexapoda</taxon>
        <taxon>Insecta</taxon>
        <taxon>Pterygota</taxon>
        <taxon>Neoptera</taxon>
        <taxon>Endopterygota</taxon>
        <taxon>Hymenoptera</taxon>
        <taxon>Apocrita</taxon>
        <taxon>Aculeata</taxon>
        <taxon>Formicoidea</taxon>
        <taxon>Formicidae</taxon>
        <taxon>Formicinae</taxon>
        <taxon>Lasius</taxon>
        <taxon>Lasius</taxon>
    </lineage>
</organism>
<dbReference type="STRING" id="67767.A0A0J7KR60"/>
<dbReference type="Proteomes" id="UP000036403">
    <property type="component" value="Unassembled WGS sequence"/>
</dbReference>
<comment type="caution">
    <text evidence="1">The sequence shown here is derived from an EMBL/GenBank/DDBJ whole genome shotgun (WGS) entry which is preliminary data.</text>
</comment>
<dbReference type="PaxDb" id="67767-A0A0J7KR60"/>
<evidence type="ECO:0000313" key="1">
    <source>
        <dbReference type="EMBL" id="KMQ92781.1"/>
    </source>
</evidence>
<dbReference type="OrthoDB" id="447173at2759"/>
<protein>
    <submittedName>
        <fullName evidence="1">Dynein beta ciliary</fullName>
    </submittedName>
</protein>
<sequence>MIMKFFDTPSEMILIIQLSPAGVLVPFLEIPATGRVKASYFIKRSPAKIMRENYRDVIIPGDMAPRPIDELSVLFEEVASRICPPELHIVRVCNKKEIDAKRFDLRECSV</sequence>
<dbReference type="EMBL" id="LBMM01004135">
    <property type="protein sequence ID" value="KMQ92781.1"/>
    <property type="molecule type" value="Genomic_DNA"/>
</dbReference>
<accession>A0A0J7KR60</accession>